<dbReference type="InterPro" id="IPR003615">
    <property type="entry name" value="HNH_nuc"/>
</dbReference>
<feature type="compositionally biased region" description="Polar residues" evidence="1">
    <location>
        <begin position="242"/>
        <end position="258"/>
    </location>
</feature>
<evidence type="ECO:0000256" key="1">
    <source>
        <dbReference type="SAM" id="MobiDB-lite"/>
    </source>
</evidence>
<dbReference type="CDD" id="cd00085">
    <property type="entry name" value="HNHc"/>
    <property type="match status" value="1"/>
</dbReference>
<dbReference type="GO" id="GO:0008270">
    <property type="term" value="F:zinc ion binding"/>
    <property type="evidence" value="ECO:0007669"/>
    <property type="project" value="InterPro"/>
</dbReference>
<dbReference type="GO" id="GO:0004519">
    <property type="term" value="F:endonuclease activity"/>
    <property type="evidence" value="ECO:0007669"/>
    <property type="project" value="UniProtKB-KW"/>
</dbReference>
<keyword evidence="4" id="KW-0540">Nuclease</keyword>
<dbReference type="Gene3D" id="1.10.30.50">
    <property type="match status" value="1"/>
</dbReference>
<keyword evidence="4" id="KW-0255">Endonuclease</keyword>
<name>A0AAW4PW90_9EURY</name>
<keyword evidence="4" id="KW-0378">Hydrolase</keyword>
<accession>A0AAW4PW90</accession>
<feature type="transmembrane region" description="Helical" evidence="2">
    <location>
        <begin position="319"/>
        <end position="344"/>
    </location>
</feature>
<reference evidence="4 5" key="1">
    <citation type="submission" date="2021-06" db="EMBL/GenBank/DDBJ databases">
        <title>Halomicroarcula sp. a new haloarchaeum isolated from saline soil.</title>
        <authorList>
            <person name="Duran-Viseras A."/>
            <person name="Sanchez-Porro C."/>
            <person name="Ventosa A."/>
        </authorList>
    </citation>
    <scope>NUCLEOTIDE SEQUENCE [LARGE SCALE GENOMIC DNA]</scope>
    <source>
        <strain evidence="4 5">F13</strain>
    </source>
</reference>
<evidence type="ECO:0000313" key="4">
    <source>
        <dbReference type="EMBL" id="MBX0325570.1"/>
    </source>
</evidence>
<feature type="region of interest" description="Disordered" evidence="1">
    <location>
        <begin position="159"/>
        <end position="309"/>
    </location>
</feature>
<protein>
    <submittedName>
        <fullName evidence="4">HNH endonuclease</fullName>
    </submittedName>
</protein>
<dbReference type="PANTHER" id="PTHR33877:SF2">
    <property type="entry name" value="OS07G0170200 PROTEIN"/>
    <property type="match status" value="1"/>
</dbReference>
<evidence type="ECO:0000256" key="2">
    <source>
        <dbReference type="SAM" id="Phobius"/>
    </source>
</evidence>
<feature type="compositionally biased region" description="Basic and acidic residues" evidence="1">
    <location>
        <begin position="259"/>
        <end position="268"/>
    </location>
</feature>
<dbReference type="RefSeq" id="WP_220620436.1">
    <property type="nucleotide sequence ID" value="NZ_RKLR01000016.1"/>
</dbReference>
<evidence type="ECO:0000259" key="3">
    <source>
        <dbReference type="SMART" id="SM00507"/>
    </source>
</evidence>
<keyword evidence="2" id="KW-1133">Transmembrane helix</keyword>
<proteinExistence type="predicted"/>
<feature type="compositionally biased region" description="Polar residues" evidence="1">
    <location>
        <begin position="274"/>
        <end position="287"/>
    </location>
</feature>
<dbReference type="GO" id="GO:0003676">
    <property type="term" value="F:nucleic acid binding"/>
    <property type="evidence" value="ECO:0007669"/>
    <property type="project" value="InterPro"/>
</dbReference>
<dbReference type="AlphaFoldDB" id="A0AAW4PW90"/>
<keyword evidence="5" id="KW-1185">Reference proteome</keyword>
<dbReference type="InterPro" id="IPR052892">
    <property type="entry name" value="NA-targeting_endonuclease"/>
</dbReference>
<feature type="domain" description="HNH nuclease" evidence="3">
    <location>
        <begin position="77"/>
        <end position="133"/>
    </location>
</feature>
<gene>
    <name evidence="4" type="ORF">EGH21_21330</name>
</gene>
<dbReference type="InterPro" id="IPR002711">
    <property type="entry name" value="HNH"/>
</dbReference>
<organism evidence="4 5">
    <name type="scientific">Haloarcula rubra</name>
    <dbReference type="NCBI Taxonomy" id="2487747"/>
    <lineage>
        <taxon>Archaea</taxon>
        <taxon>Methanobacteriati</taxon>
        <taxon>Methanobacteriota</taxon>
        <taxon>Stenosarchaea group</taxon>
        <taxon>Halobacteria</taxon>
        <taxon>Halobacteriales</taxon>
        <taxon>Haloarculaceae</taxon>
        <taxon>Haloarcula</taxon>
    </lineage>
</organism>
<evidence type="ECO:0000313" key="5">
    <source>
        <dbReference type="Proteomes" id="UP001430377"/>
    </source>
</evidence>
<dbReference type="Pfam" id="PF01844">
    <property type="entry name" value="HNH"/>
    <property type="match status" value="1"/>
</dbReference>
<feature type="compositionally biased region" description="Polar residues" evidence="1">
    <location>
        <begin position="296"/>
        <end position="309"/>
    </location>
</feature>
<dbReference type="EMBL" id="RKLR01000016">
    <property type="protein sequence ID" value="MBX0325570.1"/>
    <property type="molecule type" value="Genomic_DNA"/>
</dbReference>
<sequence>MGSPEPEEIFLRDDYQCRNCSTSGEGENLRVYQVVPSDEGEQSARSNFVTLCTGCFDRANSGPHKSDGNELPNDWENRRRRVYRRDQYQCQNCGVRGGEQGDTELHAHHIVPKSSGGNHVGSNLVTLCRSCHIKVHESNFQNSTTFPSWFDLDYGRDTAGTRQRSTDSLDSENSHLVGGDSERARDDGLPDSESESVCGETEDSTTPSSKADSTNDEEDKSRNNRGIDTSGWRNEYKEEAVRSSSEPEPIHQSTSANDSQEKPKKPETNDEIDSANTSSDQIKSTVANPADENLTEHGTQTPQRVNAESEQDTGIFTQFLYTLARGLLIIAAGVSIGLVLIIVLEAI</sequence>
<dbReference type="Proteomes" id="UP001430377">
    <property type="component" value="Unassembled WGS sequence"/>
</dbReference>
<dbReference type="PANTHER" id="PTHR33877">
    <property type="entry name" value="SLL1193 PROTEIN"/>
    <property type="match status" value="1"/>
</dbReference>
<keyword evidence="2" id="KW-0472">Membrane</keyword>
<comment type="caution">
    <text evidence="4">The sequence shown here is derived from an EMBL/GenBank/DDBJ whole genome shotgun (WGS) entry which is preliminary data.</text>
</comment>
<dbReference type="SMART" id="SM00507">
    <property type="entry name" value="HNHc"/>
    <property type="match status" value="1"/>
</dbReference>
<keyword evidence="2" id="KW-0812">Transmembrane</keyword>